<dbReference type="Pfam" id="PF07978">
    <property type="entry name" value="NIPSNAP"/>
    <property type="match status" value="2"/>
</dbReference>
<dbReference type="EMBL" id="FNXT01001320">
    <property type="protein sequence ID" value="SZX78408.1"/>
    <property type="molecule type" value="Genomic_DNA"/>
</dbReference>
<evidence type="ECO:0000259" key="2">
    <source>
        <dbReference type="Pfam" id="PF07978"/>
    </source>
</evidence>
<feature type="domain" description="NIPSNAP" evidence="2">
    <location>
        <begin position="171"/>
        <end position="273"/>
    </location>
</feature>
<dbReference type="SUPFAM" id="SSF54909">
    <property type="entry name" value="Dimeric alpha+beta barrel"/>
    <property type="match status" value="2"/>
</dbReference>
<sequence length="275" mass="30040">MQQSIKAAAWPPLLQGARAASCTSSAALPLLAQAFSSSSQQQQHGLGILEIREYTLHPVGSKQFMKLAAENAALRSKLLPFLGMFTCDTGGDLNKVTHFYHYKDLEQREAVREAAAKDAQWQAFIDASRPHVAKQESRIMVESAAVYEALGKPGAAAFRSPPQTLPNNPVYEYRQYQLHPGYGSVPKLLAAFADGLPEKVAADRDGLLVAFAHSDVGVLNNVVELWRYPSAAACIKARVSARAVQKWRDTIAAVTPGVQQFQTSLLHPTAFSPWR</sequence>
<dbReference type="InterPro" id="IPR051557">
    <property type="entry name" value="NipSnap_domain"/>
</dbReference>
<dbReference type="AlphaFoldDB" id="A0A383VW42"/>
<comment type="similarity">
    <text evidence="1">Belongs to the NipSnap family.</text>
</comment>
<dbReference type="Proteomes" id="UP000256970">
    <property type="component" value="Unassembled WGS sequence"/>
</dbReference>
<evidence type="ECO:0000313" key="3">
    <source>
        <dbReference type="EMBL" id="SZX68984.1"/>
    </source>
</evidence>
<dbReference type="PANTHER" id="PTHR21017">
    <property type="entry name" value="NIPSNAP-RELATED"/>
    <property type="match status" value="1"/>
</dbReference>
<evidence type="ECO:0000256" key="1">
    <source>
        <dbReference type="ARBA" id="ARBA00005291"/>
    </source>
</evidence>
<protein>
    <recommendedName>
        <fullName evidence="2">NIPSNAP domain-containing protein</fullName>
    </recommendedName>
</protein>
<dbReference type="GO" id="GO:0000423">
    <property type="term" value="P:mitophagy"/>
    <property type="evidence" value="ECO:0007669"/>
    <property type="project" value="UniProtKB-ARBA"/>
</dbReference>
<dbReference type="InterPro" id="IPR011008">
    <property type="entry name" value="Dimeric_a/b-barrel"/>
</dbReference>
<reference evidence="3 5" key="1">
    <citation type="submission" date="2016-10" db="EMBL/GenBank/DDBJ databases">
        <authorList>
            <person name="Cai Z."/>
        </authorList>
    </citation>
    <scope>NUCLEOTIDE SEQUENCE [LARGE SCALE GENOMIC DNA]</scope>
</reference>
<gene>
    <name evidence="4" type="ORF">BQ4739_LOCUS18692</name>
    <name evidence="3" type="ORF">BQ4739_LOCUS9294</name>
</gene>
<evidence type="ECO:0000313" key="4">
    <source>
        <dbReference type="EMBL" id="SZX78408.1"/>
    </source>
</evidence>
<feature type="domain" description="NIPSNAP" evidence="2">
    <location>
        <begin position="50"/>
        <end position="141"/>
    </location>
</feature>
<dbReference type="STRING" id="3088.A0A383VW42"/>
<dbReference type="InterPro" id="IPR012577">
    <property type="entry name" value="NIPSNAP"/>
</dbReference>
<name>A0A383VW42_TETOB</name>
<organism evidence="3 5">
    <name type="scientific">Tetradesmus obliquus</name>
    <name type="common">Green alga</name>
    <name type="synonym">Acutodesmus obliquus</name>
    <dbReference type="NCBI Taxonomy" id="3088"/>
    <lineage>
        <taxon>Eukaryota</taxon>
        <taxon>Viridiplantae</taxon>
        <taxon>Chlorophyta</taxon>
        <taxon>core chlorophytes</taxon>
        <taxon>Chlorophyceae</taxon>
        <taxon>CS clade</taxon>
        <taxon>Sphaeropleales</taxon>
        <taxon>Scenedesmaceae</taxon>
        <taxon>Tetradesmus</taxon>
    </lineage>
</organism>
<dbReference type="EMBL" id="FNXT01000895">
    <property type="protein sequence ID" value="SZX68984.1"/>
    <property type="molecule type" value="Genomic_DNA"/>
</dbReference>
<proteinExistence type="inferred from homology"/>
<evidence type="ECO:0000313" key="5">
    <source>
        <dbReference type="Proteomes" id="UP000256970"/>
    </source>
</evidence>
<dbReference type="PANTHER" id="PTHR21017:SF17">
    <property type="entry name" value="PROTEIN NIPSNAP"/>
    <property type="match status" value="1"/>
</dbReference>
<dbReference type="GO" id="GO:0005739">
    <property type="term" value="C:mitochondrion"/>
    <property type="evidence" value="ECO:0007669"/>
    <property type="project" value="TreeGrafter"/>
</dbReference>
<keyword evidence="5" id="KW-1185">Reference proteome</keyword>
<dbReference type="Gene3D" id="3.30.70.100">
    <property type="match status" value="2"/>
</dbReference>
<accession>A0A383VW42</accession>